<feature type="compositionally biased region" description="Basic and acidic residues" evidence="1">
    <location>
        <begin position="218"/>
        <end position="234"/>
    </location>
</feature>
<gene>
    <name evidence="2" type="ORF">HU200_060797</name>
</gene>
<dbReference type="PANTHER" id="PTHR35132">
    <property type="entry name" value="SERINE/ARGININE REPETITIVE MATRIX-LIKE PROTEIN"/>
    <property type="match status" value="1"/>
</dbReference>
<keyword evidence="3" id="KW-1185">Reference proteome</keyword>
<feature type="compositionally biased region" description="Basic and acidic residues" evidence="1">
    <location>
        <begin position="345"/>
        <end position="359"/>
    </location>
</feature>
<dbReference type="EMBL" id="JACEFO010002569">
    <property type="protein sequence ID" value="KAF8656091.1"/>
    <property type="molecule type" value="Genomic_DNA"/>
</dbReference>
<protein>
    <submittedName>
        <fullName evidence="2">Uncharacterized protein</fullName>
    </submittedName>
</protein>
<feature type="region of interest" description="Disordered" evidence="1">
    <location>
        <begin position="142"/>
        <end position="363"/>
    </location>
</feature>
<accession>A0A835A8H4</accession>
<dbReference type="AlphaFoldDB" id="A0A835A8H4"/>
<dbReference type="PANTHER" id="PTHR35132:SF1">
    <property type="entry name" value="SERINE_ARGININE REPETITIVE MATRIX-LIKE PROTEIN"/>
    <property type="match status" value="1"/>
</dbReference>
<evidence type="ECO:0000313" key="3">
    <source>
        <dbReference type="Proteomes" id="UP000636709"/>
    </source>
</evidence>
<evidence type="ECO:0000256" key="1">
    <source>
        <dbReference type="SAM" id="MobiDB-lite"/>
    </source>
</evidence>
<feature type="compositionally biased region" description="Low complexity" evidence="1">
    <location>
        <begin position="315"/>
        <end position="344"/>
    </location>
</feature>
<feature type="compositionally biased region" description="Low complexity" evidence="1">
    <location>
        <begin position="147"/>
        <end position="157"/>
    </location>
</feature>
<dbReference type="Proteomes" id="UP000636709">
    <property type="component" value="Unassembled WGS sequence"/>
</dbReference>
<comment type="caution">
    <text evidence="2">The sequence shown here is derived from an EMBL/GenBank/DDBJ whole genome shotgun (WGS) entry which is preliminary data.</text>
</comment>
<dbReference type="OrthoDB" id="691066at2759"/>
<feature type="region of interest" description="Disordered" evidence="1">
    <location>
        <begin position="88"/>
        <end position="116"/>
    </location>
</feature>
<name>A0A835A8H4_9POAL</name>
<feature type="region of interest" description="Disordered" evidence="1">
    <location>
        <begin position="14"/>
        <end position="46"/>
    </location>
</feature>
<sequence>MDARCMHGGMGPGLSFCPRLHRPPPPLPHHRRRAQRPPSTYDRGRIGRVCADPTSPCAPVLMASSFPRCSPPPHLPLPSLHLLQEAEEQSELTMDPGEVRRQSSASSSPEFEFWPLHPNPAASPSCADELFAGGVLLPLPVLPPKPSSSSSSHRNTSSGGGQGVPAPEPEAGPAEASSSILLATVAPPTASITSPPPPSTGGSKRWTDIFSKRPTPAEAEKDKETKEKRKDGRKQAAAHAVGGGGSELNINIWPFSRSRSAGGGGASVSSKPRAPARKVSSAPCSRSNSRGEAAAGPPTRRWAASPGRAGGGVPVGRSSPVWQIRRPAARSSPAPSSASEQAFTADRRAAAAQAHKEKSSAAAAAATGRKGAGLGGGVRGLNLSVNSCIGYRHQVSCRRADVGGGRGHGGGGLFGIKGFFCKKVVH</sequence>
<reference evidence="2" key="1">
    <citation type="submission" date="2020-07" db="EMBL/GenBank/DDBJ databases">
        <title>Genome sequence and genetic diversity analysis of an under-domesticated orphan crop, white fonio (Digitaria exilis).</title>
        <authorList>
            <person name="Bennetzen J.L."/>
            <person name="Chen S."/>
            <person name="Ma X."/>
            <person name="Wang X."/>
            <person name="Yssel A.E.J."/>
            <person name="Chaluvadi S.R."/>
            <person name="Johnson M."/>
            <person name="Gangashetty P."/>
            <person name="Hamidou F."/>
            <person name="Sanogo M.D."/>
            <person name="Zwaenepoel A."/>
            <person name="Wallace J."/>
            <person name="Van De Peer Y."/>
            <person name="Van Deynze A."/>
        </authorList>
    </citation>
    <scope>NUCLEOTIDE SEQUENCE</scope>
    <source>
        <tissue evidence="2">Leaves</tissue>
    </source>
</reference>
<proteinExistence type="predicted"/>
<organism evidence="2 3">
    <name type="scientific">Digitaria exilis</name>
    <dbReference type="NCBI Taxonomy" id="1010633"/>
    <lineage>
        <taxon>Eukaryota</taxon>
        <taxon>Viridiplantae</taxon>
        <taxon>Streptophyta</taxon>
        <taxon>Embryophyta</taxon>
        <taxon>Tracheophyta</taxon>
        <taxon>Spermatophyta</taxon>
        <taxon>Magnoliopsida</taxon>
        <taxon>Liliopsida</taxon>
        <taxon>Poales</taxon>
        <taxon>Poaceae</taxon>
        <taxon>PACMAD clade</taxon>
        <taxon>Panicoideae</taxon>
        <taxon>Panicodae</taxon>
        <taxon>Paniceae</taxon>
        <taxon>Anthephorinae</taxon>
        <taxon>Digitaria</taxon>
    </lineage>
</organism>
<feature type="compositionally biased region" description="Low complexity" evidence="1">
    <location>
        <begin position="183"/>
        <end position="193"/>
    </location>
</feature>
<evidence type="ECO:0000313" key="2">
    <source>
        <dbReference type="EMBL" id="KAF8656091.1"/>
    </source>
</evidence>